<dbReference type="EMBL" id="QPHM01000001">
    <property type="protein sequence ID" value="RCU48126.1"/>
    <property type="molecule type" value="Genomic_DNA"/>
</dbReference>
<dbReference type="OrthoDB" id="105697at2157"/>
<dbReference type="AlphaFoldDB" id="A0A368ND33"/>
<organism evidence="3 4">
    <name type="scientific">Haloplanus salinus</name>
    <dbReference type="NCBI Taxonomy" id="1126245"/>
    <lineage>
        <taxon>Archaea</taxon>
        <taxon>Methanobacteriati</taxon>
        <taxon>Methanobacteriota</taxon>
        <taxon>Stenosarchaea group</taxon>
        <taxon>Halobacteria</taxon>
        <taxon>Halobacteriales</taxon>
        <taxon>Haloferacaceae</taxon>
        <taxon>Haloplanus</taxon>
    </lineage>
</organism>
<reference evidence="3 4" key="1">
    <citation type="submission" date="2018-07" db="EMBL/GenBank/DDBJ databases">
        <title>Genome sequences of Haloplanus salinus JCM 18368T.</title>
        <authorList>
            <person name="Kim Y.B."/>
            <person name="Roh S.W."/>
        </authorList>
    </citation>
    <scope>NUCLEOTIDE SEQUENCE [LARGE SCALE GENOMIC DNA]</scope>
    <source>
        <strain evidence="3 4">JCM 18368</strain>
    </source>
</reference>
<evidence type="ECO:0000259" key="2">
    <source>
        <dbReference type="Pfam" id="PF00582"/>
    </source>
</evidence>
<keyword evidence="4" id="KW-1185">Reference proteome</keyword>
<dbReference type="RefSeq" id="WP_114449763.1">
    <property type="nucleotide sequence ID" value="NZ_QPHM01000001.1"/>
</dbReference>
<dbReference type="InterPro" id="IPR006016">
    <property type="entry name" value="UspA"/>
</dbReference>
<dbReference type="SUPFAM" id="SSF52402">
    <property type="entry name" value="Adenine nucleotide alpha hydrolases-like"/>
    <property type="match status" value="1"/>
</dbReference>
<dbReference type="Pfam" id="PF00582">
    <property type="entry name" value="Usp"/>
    <property type="match status" value="1"/>
</dbReference>
<dbReference type="InterPro" id="IPR014729">
    <property type="entry name" value="Rossmann-like_a/b/a_fold"/>
</dbReference>
<dbReference type="CDD" id="cd00293">
    <property type="entry name" value="USP-like"/>
    <property type="match status" value="1"/>
</dbReference>
<dbReference type="PRINTS" id="PR01438">
    <property type="entry name" value="UNVRSLSTRESS"/>
</dbReference>
<dbReference type="PANTHER" id="PTHR46268:SF6">
    <property type="entry name" value="UNIVERSAL STRESS PROTEIN UP12"/>
    <property type="match status" value="1"/>
</dbReference>
<evidence type="ECO:0000256" key="1">
    <source>
        <dbReference type="ARBA" id="ARBA00008791"/>
    </source>
</evidence>
<evidence type="ECO:0000313" key="4">
    <source>
        <dbReference type="Proteomes" id="UP000252189"/>
    </source>
</evidence>
<dbReference type="PANTHER" id="PTHR46268">
    <property type="entry name" value="STRESS RESPONSE PROTEIN NHAX"/>
    <property type="match status" value="1"/>
</dbReference>
<comment type="caution">
    <text evidence="3">The sequence shown here is derived from an EMBL/GenBank/DDBJ whole genome shotgun (WGS) entry which is preliminary data.</text>
</comment>
<name>A0A368ND33_9EURY</name>
<gene>
    <name evidence="3" type="ORF">DU504_12930</name>
</gene>
<protein>
    <submittedName>
        <fullName evidence="3">Universal stress protein</fullName>
    </submittedName>
</protein>
<proteinExistence type="inferred from homology"/>
<dbReference type="InterPro" id="IPR006015">
    <property type="entry name" value="Universal_stress_UspA"/>
</dbReference>
<accession>A0A368ND33</accession>
<comment type="similarity">
    <text evidence="1">Belongs to the universal stress protein A family.</text>
</comment>
<evidence type="ECO:0000313" key="3">
    <source>
        <dbReference type="EMBL" id="RCU48126.1"/>
    </source>
</evidence>
<dbReference type="Proteomes" id="UP000252189">
    <property type="component" value="Unassembled WGS sequence"/>
</dbReference>
<sequence length="141" mass="15449">METILLATDGSEYARRAAREALDIAERRDAALHVICVVDERRFGDPALSSAELATIYAEDHAAVSVDEVIEMAEHRSVVVEGDTRHGIPHEVIVEYAAEVDADTIVVGEHGDHEEHFSGVGRHVSEQTDRDVVVIEAIPDQ</sequence>
<dbReference type="Gene3D" id="3.40.50.620">
    <property type="entry name" value="HUPs"/>
    <property type="match status" value="1"/>
</dbReference>
<feature type="domain" description="UspA" evidence="2">
    <location>
        <begin position="2"/>
        <end position="135"/>
    </location>
</feature>